<keyword evidence="1" id="KW-1133">Transmembrane helix</keyword>
<evidence type="ECO:0000313" key="3">
    <source>
        <dbReference type="Proteomes" id="UP000339690"/>
    </source>
</evidence>
<dbReference type="Proteomes" id="UP000339690">
    <property type="component" value="Chromosome"/>
</dbReference>
<dbReference type="RefSeq" id="WP_153790342.1">
    <property type="nucleotide sequence ID" value="NZ_CP045915.1"/>
</dbReference>
<dbReference type="EMBL" id="CP045915">
    <property type="protein sequence ID" value="QGH33273.1"/>
    <property type="molecule type" value="Genomic_DNA"/>
</dbReference>
<gene>
    <name evidence="2" type="ORF">GI584_04110</name>
</gene>
<feature type="transmembrane region" description="Helical" evidence="1">
    <location>
        <begin position="7"/>
        <end position="26"/>
    </location>
</feature>
<name>A0A5Q2TGW6_9BACI</name>
<feature type="transmembrane region" description="Helical" evidence="1">
    <location>
        <begin position="32"/>
        <end position="55"/>
    </location>
</feature>
<feature type="transmembrane region" description="Helical" evidence="1">
    <location>
        <begin position="120"/>
        <end position="142"/>
    </location>
</feature>
<reference evidence="2 3" key="1">
    <citation type="submission" date="2019-11" db="EMBL/GenBank/DDBJ databases">
        <title>Gracilibacillus salitolerans sp. nov., a moderate halophile isolated from a saline soil in northwest China.</title>
        <authorList>
            <person name="Gan L."/>
        </authorList>
    </citation>
    <scope>NUCLEOTIDE SEQUENCE [LARGE SCALE GENOMIC DNA]</scope>
    <source>
        <strain evidence="2 3">SCU50</strain>
    </source>
</reference>
<dbReference type="KEGG" id="grc:GI584_04110"/>
<feature type="transmembrane region" description="Helical" evidence="1">
    <location>
        <begin position="67"/>
        <end position="91"/>
    </location>
</feature>
<organism evidence="2 3">
    <name type="scientific">Gracilibacillus salitolerans</name>
    <dbReference type="NCBI Taxonomy" id="2663022"/>
    <lineage>
        <taxon>Bacteria</taxon>
        <taxon>Bacillati</taxon>
        <taxon>Bacillota</taxon>
        <taxon>Bacilli</taxon>
        <taxon>Bacillales</taxon>
        <taxon>Bacillaceae</taxon>
        <taxon>Gracilibacillus</taxon>
    </lineage>
</organism>
<proteinExistence type="predicted"/>
<evidence type="ECO:0000313" key="2">
    <source>
        <dbReference type="EMBL" id="QGH33273.1"/>
    </source>
</evidence>
<sequence>MKINSLLAVLASFFLIASYGLFLLLMDTESSSLLFYDVVTIWLPVGVIIAIAFIATQRGPLIKDSSLLTGAFVAFVTHIFFYLVLVISRYLEHVQDFLTYYGNERNNEVMETIVNQTWSIILQGYFTELVMMVLLGSIGGWLGSKIGRNKTESA</sequence>
<keyword evidence="1" id="KW-0472">Membrane</keyword>
<accession>A0A5Q2TGW6</accession>
<keyword evidence="3" id="KW-1185">Reference proteome</keyword>
<evidence type="ECO:0008006" key="4">
    <source>
        <dbReference type="Google" id="ProtNLM"/>
    </source>
</evidence>
<dbReference type="AlphaFoldDB" id="A0A5Q2TGW6"/>
<keyword evidence="1" id="KW-0812">Transmembrane</keyword>
<protein>
    <recommendedName>
        <fullName evidence="4">DUF4199 domain-containing protein</fullName>
    </recommendedName>
</protein>
<evidence type="ECO:0000256" key="1">
    <source>
        <dbReference type="SAM" id="Phobius"/>
    </source>
</evidence>